<feature type="chain" id="PRO_5009583475" description="DUF5667 domain-containing protein" evidence="1">
    <location>
        <begin position="18"/>
        <end position="149"/>
    </location>
</feature>
<evidence type="ECO:0000313" key="3">
    <source>
        <dbReference type="Proteomes" id="UP000177177"/>
    </source>
</evidence>
<reference evidence="2 3" key="1">
    <citation type="journal article" date="2016" name="Nat. Commun.">
        <title>Thousands of microbial genomes shed light on interconnected biogeochemical processes in an aquifer system.</title>
        <authorList>
            <person name="Anantharaman K."/>
            <person name="Brown C.T."/>
            <person name="Hug L.A."/>
            <person name="Sharon I."/>
            <person name="Castelle C.J."/>
            <person name="Probst A.J."/>
            <person name="Thomas B.C."/>
            <person name="Singh A."/>
            <person name="Wilkins M.J."/>
            <person name="Karaoz U."/>
            <person name="Brodie E.L."/>
            <person name="Williams K.H."/>
            <person name="Hubbard S.S."/>
            <person name="Banfield J.F."/>
        </authorList>
    </citation>
    <scope>NUCLEOTIDE SEQUENCE [LARGE SCALE GENOMIC DNA]</scope>
</reference>
<accession>A0A1G2KWC5</accession>
<dbReference type="EMBL" id="MHQN01000013">
    <property type="protein sequence ID" value="OHA03747.1"/>
    <property type="molecule type" value="Genomic_DNA"/>
</dbReference>
<dbReference type="AlphaFoldDB" id="A0A1G2KWC5"/>
<name>A0A1G2KWC5_9BACT</name>
<comment type="caution">
    <text evidence="2">The sequence shown here is derived from an EMBL/GenBank/DDBJ whole genome shotgun (WGS) entry which is preliminary data.</text>
</comment>
<protein>
    <recommendedName>
        <fullName evidence="4">DUF5667 domain-containing protein</fullName>
    </recommendedName>
</protein>
<feature type="signal peptide" evidence="1">
    <location>
        <begin position="1"/>
        <end position="17"/>
    </location>
</feature>
<keyword evidence="1" id="KW-0732">Signal</keyword>
<evidence type="ECO:0008006" key="4">
    <source>
        <dbReference type="Google" id="ProtNLM"/>
    </source>
</evidence>
<proteinExistence type="predicted"/>
<dbReference type="Proteomes" id="UP000177177">
    <property type="component" value="Unassembled WGS sequence"/>
</dbReference>
<evidence type="ECO:0000256" key="1">
    <source>
        <dbReference type="SAM" id="SignalP"/>
    </source>
</evidence>
<sequence>MTKALLNGLMLSALAIAGWHYAPPQMRDSLLGLVGMASRRDTAQIRRVIGDAVLPEDPITRRAVLAQDIQRSIRELQRRAITETRGADAALAAGLGEDQELAGKTSAEILAGAGNAVAALEGANKDTSVGMKITERILERILPGAACRE</sequence>
<evidence type="ECO:0000313" key="2">
    <source>
        <dbReference type="EMBL" id="OHA03747.1"/>
    </source>
</evidence>
<gene>
    <name evidence="2" type="ORF">A3C92_00085</name>
</gene>
<organism evidence="2 3">
    <name type="scientific">Candidatus Sungbacteria bacterium RIFCSPHIGHO2_02_FULL_53_17</name>
    <dbReference type="NCBI Taxonomy" id="1802275"/>
    <lineage>
        <taxon>Bacteria</taxon>
        <taxon>Candidatus Sungiibacteriota</taxon>
    </lineage>
</organism>